<evidence type="ECO:0000313" key="3">
    <source>
        <dbReference type="Proteomes" id="UP000824782"/>
    </source>
</evidence>
<keyword evidence="1" id="KW-0812">Transmembrane</keyword>
<reference evidence="2" key="1">
    <citation type="thesis" date="2020" institute="ProQuest LLC" country="789 East Eisenhower Parkway, Ann Arbor, MI, USA">
        <title>Comparative Genomics and Chromosome Evolution.</title>
        <authorList>
            <person name="Mudd A.B."/>
        </authorList>
    </citation>
    <scope>NUCLEOTIDE SEQUENCE</scope>
    <source>
        <strain evidence="2">237g6f4</strain>
        <tissue evidence="2">Blood</tissue>
    </source>
</reference>
<dbReference type="EMBL" id="WNYA01000007">
    <property type="protein sequence ID" value="KAG8561297.1"/>
    <property type="molecule type" value="Genomic_DNA"/>
</dbReference>
<sequence length="111" mass="12808">MKVQSFVFLLFIHIERYTILFGVLLLSQAAFTYCIWMWNSRVRNVFPIVYNQNTWCSIPDRNHLGVNVYAIGQASLCCLCIAVLWVQFCSLNKYSYAICAREIGNITGNNI</sequence>
<keyword evidence="3" id="KW-1185">Reference proteome</keyword>
<comment type="caution">
    <text evidence="2">The sequence shown here is derived from an EMBL/GenBank/DDBJ whole genome shotgun (WGS) entry which is preliminary data.</text>
</comment>
<dbReference type="Proteomes" id="UP000824782">
    <property type="component" value="Unassembled WGS sequence"/>
</dbReference>
<protein>
    <submittedName>
        <fullName evidence="2">Uncharacterized protein</fullName>
    </submittedName>
</protein>
<evidence type="ECO:0000256" key="1">
    <source>
        <dbReference type="SAM" id="Phobius"/>
    </source>
</evidence>
<organism evidence="2 3">
    <name type="scientific">Engystomops pustulosus</name>
    <name type="common">Tungara frog</name>
    <name type="synonym">Physalaemus pustulosus</name>
    <dbReference type="NCBI Taxonomy" id="76066"/>
    <lineage>
        <taxon>Eukaryota</taxon>
        <taxon>Metazoa</taxon>
        <taxon>Chordata</taxon>
        <taxon>Craniata</taxon>
        <taxon>Vertebrata</taxon>
        <taxon>Euteleostomi</taxon>
        <taxon>Amphibia</taxon>
        <taxon>Batrachia</taxon>
        <taxon>Anura</taxon>
        <taxon>Neobatrachia</taxon>
        <taxon>Hyloidea</taxon>
        <taxon>Leptodactylidae</taxon>
        <taxon>Leiuperinae</taxon>
        <taxon>Engystomops</taxon>
    </lineage>
</organism>
<feature type="transmembrane region" description="Helical" evidence="1">
    <location>
        <begin position="20"/>
        <end position="38"/>
    </location>
</feature>
<gene>
    <name evidence="2" type="ORF">GDO81_015321</name>
</gene>
<keyword evidence="1" id="KW-0472">Membrane</keyword>
<accession>A0AAV7AIW3</accession>
<proteinExistence type="predicted"/>
<keyword evidence="1" id="KW-1133">Transmembrane helix</keyword>
<name>A0AAV7AIW3_ENGPU</name>
<feature type="transmembrane region" description="Helical" evidence="1">
    <location>
        <begin position="68"/>
        <end position="86"/>
    </location>
</feature>
<evidence type="ECO:0000313" key="2">
    <source>
        <dbReference type="EMBL" id="KAG8561297.1"/>
    </source>
</evidence>
<dbReference type="AlphaFoldDB" id="A0AAV7AIW3"/>